<evidence type="ECO:0000256" key="9">
    <source>
        <dbReference type="ARBA" id="ARBA00011738"/>
    </source>
</evidence>
<keyword evidence="20 30" id="KW-0560">Oxidoreductase</keyword>
<dbReference type="InterPro" id="IPR004839">
    <property type="entry name" value="Aminotransferase_I/II_large"/>
</dbReference>
<dbReference type="InterPro" id="IPR015422">
    <property type="entry name" value="PyrdxlP-dep_Trfase_small"/>
</dbReference>
<feature type="domain" description="EF-hand" evidence="31">
    <location>
        <begin position="9"/>
        <end position="44"/>
    </location>
</feature>
<evidence type="ECO:0000256" key="18">
    <source>
        <dbReference type="ARBA" id="ARBA00022837"/>
    </source>
</evidence>
<evidence type="ECO:0000256" key="21">
    <source>
        <dbReference type="ARBA" id="ARBA00023008"/>
    </source>
</evidence>
<evidence type="ECO:0000256" key="7">
    <source>
        <dbReference type="ARBA" id="ARBA00007441"/>
    </source>
</evidence>
<dbReference type="Proteomes" id="UP000682877">
    <property type="component" value="Chromosome 2"/>
</dbReference>
<dbReference type="GO" id="GO:0005509">
    <property type="term" value="F:calcium ion binding"/>
    <property type="evidence" value="ECO:0007669"/>
    <property type="project" value="InterPro"/>
</dbReference>
<evidence type="ECO:0000256" key="1">
    <source>
        <dbReference type="ARBA" id="ARBA00001933"/>
    </source>
</evidence>
<evidence type="ECO:0000256" key="12">
    <source>
        <dbReference type="ARBA" id="ARBA00022576"/>
    </source>
</evidence>
<comment type="cofactor">
    <cofactor evidence="1">
        <name>pyridoxal 5'-phosphate</name>
        <dbReference type="ChEBI" id="CHEBI:597326"/>
    </cofactor>
</comment>
<keyword evidence="11" id="KW-0964">Secreted</keyword>
<dbReference type="GO" id="GO:0048038">
    <property type="term" value="F:quinone binding"/>
    <property type="evidence" value="ECO:0007669"/>
    <property type="project" value="InterPro"/>
</dbReference>
<evidence type="ECO:0000256" key="14">
    <source>
        <dbReference type="ARBA" id="ARBA00022723"/>
    </source>
</evidence>
<comment type="subcellular location">
    <subcellularLocation>
        <location evidence="6">Secreted</location>
        <location evidence="6">Extracellular space</location>
        <location evidence="6">Apoplast</location>
    </subcellularLocation>
</comment>
<dbReference type="GO" id="GO:0005737">
    <property type="term" value="C:cytoplasm"/>
    <property type="evidence" value="ECO:0007669"/>
    <property type="project" value="UniProtKB-ARBA"/>
</dbReference>
<dbReference type="GO" id="GO:0048046">
    <property type="term" value="C:apoplast"/>
    <property type="evidence" value="ECO:0007669"/>
    <property type="project" value="UniProtKB-SubCell"/>
</dbReference>
<evidence type="ECO:0000313" key="32">
    <source>
        <dbReference type="EMBL" id="CAE5962381.1"/>
    </source>
</evidence>
<dbReference type="CDD" id="cd00609">
    <property type="entry name" value="AAT_like"/>
    <property type="match status" value="1"/>
</dbReference>
<dbReference type="EC" id="1.4.3.-" evidence="30"/>
<dbReference type="Pfam" id="PF02728">
    <property type="entry name" value="Cu_amine_oxidN3"/>
    <property type="match status" value="1"/>
</dbReference>
<dbReference type="AlphaFoldDB" id="A0A8S1ZL56"/>
<evidence type="ECO:0000256" key="29">
    <source>
        <dbReference type="RuleBase" id="RU000480"/>
    </source>
</evidence>
<evidence type="ECO:0000256" key="30">
    <source>
        <dbReference type="RuleBase" id="RU000672"/>
    </source>
</evidence>
<dbReference type="GO" id="GO:0009737">
    <property type="term" value="P:response to abscisic acid"/>
    <property type="evidence" value="ECO:0007669"/>
    <property type="project" value="UniProtKB-ARBA"/>
</dbReference>
<dbReference type="FunFam" id="1.10.238.10:FF:000082">
    <property type="entry name" value="Myosin light chain 1"/>
    <property type="match status" value="1"/>
</dbReference>
<proteinExistence type="inferred from homology"/>
<dbReference type="Gene3D" id="2.70.98.20">
    <property type="entry name" value="Copper amine oxidase, catalytic domain"/>
    <property type="match status" value="1"/>
</dbReference>
<evidence type="ECO:0000256" key="5">
    <source>
        <dbReference type="ARBA" id="ARBA00003291"/>
    </source>
</evidence>
<evidence type="ECO:0000256" key="13">
    <source>
        <dbReference type="ARBA" id="ARBA00022679"/>
    </source>
</evidence>
<evidence type="ECO:0000259" key="31">
    <source>
        <dbReference type="PROSITE" id="PS50222"/>
    </source>
</evidence>
<dbReference type="GO" id="GO:0009753">
    <property type="term" value="P:response to jasmonic acid"/>
    <property type="evidence" value="ECO:0007669"/>
    <property type="project" value="UniProtKB-ARBA"/>
</dbReference>
<protein>
    <recommendedName>
        <fullName evidence="29 30">Multifunctional fusion protein</fullName>
    </recommendedName>
    <domain>
        <recommendedName>
            <fullName evidence="29">Aspartate aminotransferase</fullName>
            <ecNumber evidence="29">2.6.1.1</ecNumber>
        </recommendedName>
    </domain>
    <domain>
        <recommendedName>
            <fullName evidence="30">Amine oxidase</fullName>
            <ecNumber evidence="30">1.4.3.-</ecNumber>
        </recommendedName>
    </domain>
</protein>
<dbReference type="InterPro" id="IPR015802">
    <property type="entry name" value="Cu_amine_oxidase_N3"/>
</dbReference>
<comment type="PTM">
    <text evidence="28 30">Topaquinone (TPQ) is generated by copper-dependent autoxidation of a specific tyrosyl residue.</text>
</comment>
<keyword evidence="14 30" id="KW-0479">Metal-binding</keyword>
<accession>A0A8S1ZL56</accession>
<dbReference type="FunFam" id="3.10.450.40:FF:000024">
    <property type="entry name" value="Amine oxidase"/>
    <property type="match status" value="1"/>
</dbReference>
<dbReference type="InterPro" id="IPR036460">
    <property type="entry name" value="Cu_amine_oxidase_C_sf"/>
</dbReference>
<dbReference type="SUPFAM" id="SSF49998">
    <property type="entry name" value="Amine oxidase catalytic domain"/>
    <property type="match status" value="1"/>
</dbReference>
<evidence type="ECO:0000256" key="6">
    <source>
        <dbReference type="ARBA" id="ARBA00004271"/>
    </source>
</evidence>
<dbReference type="GO" id="GO:0009733">
    <property type="term" value="P:response to auxin"/>
    <property type="evidence" value="ECO:0007669"/>
    <property type="project" value="UniProtKB-ARBA"/>
</dbReference>
<dbReference type="PROSITE" id="PS50222">
    <property type="entry name" value="EF_HAND_2"/>
    <property type="match status" value="3"/>
</dbReference>
<comment type="cofactor">
    <cofactor evidence="2">
        <name>Cu cation</name>
        <dbReference type="ChEBI" id="CHEBI:23378"/>
    </cofactor>
</comment>
<dbReference type="GO" id="GO:0006520">
    <property type="term" value="P:amino acid metabolic process"/>
    <property type="evidence" value="ECO:0007669"/>
    <property type="project" value="InterPro"/>
</dbReference>
<evidence type="ECO:0000256" key="2">
    <source>
        <dbReference type="ARBA" id="ARBA00001935"/>
    </source>
</evidence>
<organism evidence="32 33">
    <name type="scientific">Arabidopsis arenosa</name>
    <name type="common">Sand rock-cress</name>
    <name type="synonym">Cardaminopsis arenosa</name>
    <dbReference type="NCBI Taxonomy" id="38785"/>
    <lineage>
        <taxon>Eukaryota</taxon>
        <taxon>Viridiplantae</taxon>
        <taxon>Streptophyta</taxon>
        <taxon>Embryophyta</taxon>
        <taxon>Tracheophyta</taxon>
        <taxon>Spermatophyta</taxon>
        <taxon>Magnoliopsida</taxon>
        <taxon>eudicotyledons</taxon>
        <taxon>Gunneridae</taxon>
        <taxon>Pentapetalae</taxon>
        <taxon>rosids</taxon>
        <taxon>malvids</taxon>
        <taxon>Brassicales</taxon>
        <taxon>Brassicaceae</taxon>
        <taxon>Camelineae</taxon>
        <taxon>Arabidopsis</taxon>
    </lineage>
</organism>
<dbReference type="InterPro" id="IPR002048">
    <property type="entry name" value="EF_hand_dom"/>
</dbReference>
<keyword evidence="17 27" id="KW-0801">TPQ</keyword>
<keyword evidence="19" id="KW-0663">Pyridoxal phosphate</keyword>
<dbReference type="InterPro" id="IPR015800">
    <property type="entry name" value="Cu_amine_oxidase_N2"/>
</dbReference>
<evidence type="ECO:0000256" key="19">
    <source>
        <dbReference type="ARBA" id="ARBA00022898"/>
    </source>
</evidence>
<dbReference type="GO" id="GO:0009611">
    <property type="term" value="P:response to wounding"/>
    <property type="evidence" value="ECO:0007669"/>
    <property type="project" value="UniProtKB-ARBA"/>
</dbReference>
<dbReference type="Gene3D" id="1.10.238.10">
    <property type="entry name" value="EF-hand"/>
    <property type="match status" value="2"/>
</dbReference>
<gene>
    <name evidence="32" type="ORF">AARE701A_LOCUS4128</name>
</gene>
<evidence type="ECO:0000256" key="4">
    <source>
        <dbReference type="ARBA" id="ARBA00001947"/>
    </source>
</evidence>
<keyword evidence="21 30" id="KW-0186">Copper</keyword>
<evidence type="ECO:0000256" key="28">
    <source>
        <dbReference type="PIRSR" id="PIRSR600269-51"/>
    </source>
</evidence>
<comment type="catalytic activity">
    <reaction evidence="25 29">
        <text>L-aspartate + 2-oxoglutarate = oxaloacetate + L-glutamate</text>
        <dbReference type="Rhea" id="RHEA:21824"/>
        <dbReference type="ChEBI" id="CHEBI:16452"/>
        <dbReference type="ChEBI" id="CHEBI:16810"/>
        <dbReference type="ChEBI" id="CHEBI:29985"/>
        <dbReference type="ChEBI" id="CHEBI:29991"/>
        <dbReference type="EC" id="2.6.1.1"/>
    </reaction>
</comment>
<dbReference type="EC" id="2.6.1.1" evidence="29"/>
<dbReference type="InterPro" id="IPR015798">
    <property type="entry name" value="Cu_amine_oxidase_C"/>
</dbReference>
<dbReference type="GO" id="GO:0009751">
    <property type="term" value="P:response to salicylic acid"/>
    <property type="evidence" value="ECO:0007669"/>
    <property type="project" value="UniProtKB-ARBA"/>
</dbReference>
<dbReference type="Pfam" id="PF13405">
    <property type="entry name" value="EF-hand_6"/>
    <property type="match status" value="1"/>
</dbReference>
<dbReference type="GO" id="GO:0004069">
    <property type="term" value="F:L-aspartate:2-oxoglutarate aminotransferase activity"/>
    <property type="evidence" value="ECO:0007669"/>
    <property type="project" value="UniProtKB-EC"/>
</dbReference>
<dbReference type="PANTHER" id="PTHR10638:SF69">
    <property type="entry name" value="AMINE OXIDASE [COPPER-CONTAINING] GAMMA 1-RELATED"/>
    <property type="match status" value="1"/>
</dbReference>
<dbReference type="FunFam" id="1.10.238.10:FF:000143">
    <property type="entry name" value="probable calcium-binding protein CML13"/>
    <property type="match status" value="1"/>
</dbReference>
<feature type="modified residue" description="2',4',5'-topaquinone" evidence="28">
    <location>
        <position position="575"/>
    </location>
</feature>
<dbReference type="FunFam" id="3.40.640.10:FF:000052">
    <property type="entry name" value="Aspartate aminotransferase"/>
    <property type="match status" value="1"/>
</dbReference>
<dbReference type="GO" id="GO:0009414">
    <property type="term" value="P:response to water deprivation"/>
    <property type="evidence" value="ECO:0007669"/>
    <property type="project" value="UniProtKB-ARBA"/>
</dbReference>
<dbReference type="CDD" id="cd00051">
    <property type="entry name" value="EFh"/>
    <property type="match status" value="2"/>
</dbReference>
<evidence type="ECO:0000256" key="20">
    <source>
        <dbReference type="ARBA" id="ARBA00023002"/>
    </source>
</evidence>
<comment type="cofactor">
    <cofactor evidence="4">
        <name>Zn(2+)</name>
        <dbReference type="ChEBI" id="CHEBI:29105"/>
    </cofactor>
</comment>
<dbReference type="FunFam" id="3.10.450.40:FF:000005">
    <property type="entry name" value="Amine oxidase"/>
    <property type="match status" value="1"/>
</dbReference>
<dbReference type="InterPro" id="IPR016182">
    <property type="entry name" value="Cu_amine_oxidase_N-reg"/>
</dbReference>
<evidence type="ECO:0000256" key="17">
    <source>
        <dbReference type="ARBA" id="ARBA00022772"/>
    </source>
</evidence>
<evidence type="ECO:0000256" key="3">
    <source>
        <dbReference type="ARBA" id="ARBA00001936"/>
    </source>
</evidence>
<dbReference type="NCBIfam" id="NF006719">
    <property type="entry name" value="PRK09257.1"/>
    <property type="match status" value="1"/>
</dbReference>
<dbReference type="PROSITE" id="PS01165">
    <property type="entry name" value="COPPER_AMINE_OXID_2"/>
    <property type="match status" value="1"/>
</dbReference>
<keyword evidence="33" id="KW-1185">Reference proteome</keyword>
<dbReference type="Gene3D" id="3.10.450.40">
    <property type="match status" value="2"/>
</dbReference>
<feature type="active site" description="Proton acceptor" evidence="27">
    <location>
        <position position="487"/>
    </location>
</feature>
<dbReference type="InterPro" id="IPR000796">
    <property type="entry name" value="Asp_trans"/>
</dbReference>
<dbReference type="FunFam" id="2.70.98.20:FF:000004">
    <property type="entry name" value="Amine oxidase"/>
    <property type="match status" value="1"/>
</dbReference>
<name>A0A8S1ZL56_ARAAE</name>
<evidence type="ECO:0000256" key="26">
    <source>
        <dbReference type="ARBA" id="ARBA00051381"/>
    </source>
</evidence>
<keyword evidence="15" id="KW-0732">Signal</keyword>
<comment type="function">
    <text evidence="5">Potential calcium sensor.</text>
</comment>
<dbReference type="InterPro" id="IPR015421">
    <property type="entry name" value="PyrdxlP-dep_Trfase_major"/>
</dbReference>
<feature type="domain" description="EF-hand" evidence="31">
    <location>
        <begin position="80"/>
        <end position="115"/>
    </location>
</feature>
<dbReference type="PROSITE" id="PS00105">
    <property type="entry name" value="AA_TRANSFER_CLASS_1"/>
    <property type="match status" value="1"/>
</dbReference>
<dbReference type="FunFam" id="3.90.1150.10:FF:000001">
    <property type="entry name" value="Aspartate aminotransferase"/>
    <property type="match status" value="1"/>
</dbReference>
<evidence type="ECO:0000256" key="10">
    <source>
        <dbReference type="ARBA" id="ARBA00022523"/>
    </source>
</evidence>
<dbReference type="PROSITE" id="PS00018">
    <property type="entry name" value="EF_HAND_1"/>
    <property type="match status" value="1"/>
</dbReference>
<feature type="active site" description="Schiff-base intermediate with substrate; via topaquinone" evidence="27">
    <location>
        <position position="575"/>
    </location>
</feature>
<dbReference type="InterPro" id="IPR011992">
    <property type="entry name" value="EF-hand-dom_pair"/>
</dbReference>
<dbReference type="SUPFAM" id="SSF47473">
    <property type="entry name" value="EF-hand"/>
    <property type="match status" value="1"/>
</dbReference>
<evidence type="ECO:0000256" key="16">
    <source>
        <dbReference type="ARBA" id="ARBA00022737"/>
    </source>
</evidence>
<evidence type="ECO:0000256" key="23">
    <source>
        <dbReference type="ARBA" id="ARBA00023180"/>
    </source>
</evidence>
<evidence type="ECO:0000313" key="33">
    <source>
        <dbReference type="Proteomes" id="UP000682877"/>
    </source>
</evidence>
<feature type="domain" description="EF-hand" evidence="31">
    <location>
        <begin position="116"/>
        <end position="151"/>
    </location>
</feature>
<dbReference type="SUPFAM" id="SSF54416">
    <property type="entry name" value="Amine oxidase N-terminal region"/>
    <property type="match status" value="2"/>
</dbReference>
<evidence type="ECO:0000256" key="24">
    <source>
        <dbReference type="ARBA" id="ARBA00034113"/>
    </source>
</evidence>
<keyword evidence="10" id="KW-0052">Apoplast</keyword>
<comment type="subunit">
    <text evidence="9 29">Homodimer.</text>
</comment>
<evidence type="ECO:0000256" key="11">
    <source>
        <dbReference type="ARBA" id="ARBA00022525"/>
    </source>
</evidence>
<comment type="similarity">
    <text evidence="7">Belongs to the class-I pyridoxal-phosphate-dependent aminotransferase family.</text>
</comment>
<comment type="similarity">
    <text evidence="8 30">Belongs to the copper/topaquinone oxidase family.</text>
</comment>
<comment type="cofactor">
    <cofactor evidence="30">
        <name>Cu cation</name>
        <dbReference type="ChEBI" id="CHEBI:23378"/>
    </cofactor>
    <text evidence="30">Contains 1 topaquinone per subunit.</text>
</comment>
<keyword evidence="16" id="KW-0677">Repeat</keyword>
<dbReference type="Gene3D" id="3.90.1150.10">
    <property type="entry name" value="Aspartate Aminotransferase, domain 1"/>
    <property type="match status" value="1"/>
</dbReference>
<dbReference type="PANTHER" id="PTHR10638">
    <property type="entry name" value="COPPER AMINE OXIDASE"/>
    <property type="match status" value="1"/>
</dbReference>
<dbReference type="SMART" id="SM00054">
    <property type="entry name" value="EFh"/>
    <property type="match status" value="3"/>
</dbReference>
<comment type="cofactor">
    <cofactor evidence="3">
        <name>Mn(2+)</name>
        <dbReference type="ChEBI" id="CHEBI:29035"/>
    </cofactor>
</comment>
<keyword evidence="23" id="KW-0325">Glycoprotein</keyword>
<dbReference type="InterPro" id="IPR000269">
    <property type="entry name" value="Cu_amine_oxidase"/>
</dbReference>
<comment type="miscellaneous">
    <text evidence="29">In eukaryotes there are cytoplasmic, mitochondrial and chloroplastic isozymes.</text>
</comment>
<dbReference type="Pfam" id="PF13499">
    <property type="entry name" value="EF-hand_7"/>
    <property type="match status" value="1"/>
</dbReference>
<dbReference type="InterPro" id="IPR015424">
    <property type="entry name" value="PyrdxlP-dep_Trfase"/>
</dbReference>
<dbReference type="Pfam" id="PF01179">
    <property type="entry name" value="Cu_amine_oxid"/>
    <property type="match status" value="1"/>
</dbReference>
<dbReference type="SUPFAM" id="SSF53383">
    <property type="entry name" value="PLP-dependent transferases"/>
    <property type="match status" value="1"/>
</dbReference>
<reference evidence="32" key="1">
    <citation type="submission" date="2021-01" db="EMBL/GenBank/DDBJ databases">
        <authorList>
            <person name="Bezrukov I."/>
        </authorList>
    </citation>
    <scope>NUCLEOTIDE SEQUENCE</scope>
</reference>
<keyword evidence="18" id="KW-0106">Calcium</keyword>
<dbReference type="InterPro" id="IPR049947">
    <property type="entry name" value="Cu_Am_Ox_Cu-bd"/>
</dbReference>
<dbReference type="GO" id="GO:0008131">
    <property type="term" value="F:primary methylamine oxidase activity"/>
    <property type="evidence" value="ECO:0007669"/>
    <property type="project" value="UniProtKB-EC"/>
</dbReference>
<dbReference type="GO" id="GO:0005507">
    <property type="term" value="F:copper ion binding"/>
    <property type="evidence" value="ECO:0007669"/>
    <property type="project" value="InterPro"/>
</dbReference>
<evidence type="ECO:0000256" key="15">
    <source>
        <dbReference type="ARBA" id="ARBA00022729"/>
    </source>
</evidence>
<evidence type="ECO:0000256" key="22">
    <source>
        <dbReference type="ARBA" id="ARBA00023157"/>
    </source>
</evidence>
<dbReference type="GO" id="GO:1904585">
    <property type="term" value="P:response to putrescine"/>
    <property type="evidence" value="ECO:0007669"/>
    <property type="project" value="UniProtKB-ARBA"/>
</dbReference>
<sequence length="1224" mass="136735">MGKDGLSNDQVSSMKEAFTLFDTDGDGKIAPSELGILMRSLGGNPTESQLKSIITTENLSSPFDFNRFLDLMAKHLKTEPFDRQLRDAFKVLDKEGTGFVAVADLRHILTSIGEKLQPSEFDEWIKEVDVGSDGKIRYEDFIARMVANFLLIFATYSWVLGPDSGFLFGTRVRKTLGSNPKVHVDHSSEKPHHPLDPLTVREISRVRTILSGHDPGFGSGSATIHSMALDEPEKIRVVQWKKGNKLPSRRAAVVAYWGGQTHEMTVDLDSGRVVSDVVNRTSGYPILTLNDVFAASQVPLKSLEFNRSIEARGVKFSDLACITPFAGWFGQEEEGRRVIRVQCFTLQGTTNYFMRPLEGLYVTVDLDKLEVIKIVDKGPIPIPKASGTEYRFGVQNKPVHMDRINPISMEQPDGPSFRVEDGHLVKWANWVFHVKADQRAGMIISQATVRDSETGEPRSVMYKGFPSELFVPYMDPEEGWYYKGYMDAGELGLGPTAMPLVPLNDCPRNAYYIDGVFASPDGKPIVQPNMICLFERYAGDISWRHSEILFANADIRESRPKVTLVARMATSVGNYDYIFDWEFQTDGLIRVTVAASGMLMVKGTPYDNVDDLGDMEDDSGPLISENVIGVVHDHFITFHLDMDIDGPMNNSLVKVHLEKQRVPTGKSPRKSYLKVKKYIAKTEKDAQIKLSLYDPYEFHIVNPNRKSRIGNPAGYRIIPGGNAASLLDHDDPPQIRGAFTNNQIWVTPYNRSEQFAGGVLIYQSQGDDTLQVWSDRDRSIENKDIVLWYTLGFHHVPCQEDYPVMPTVAASFELKPANFFESNPILGAAPFFEKDLPVIFACRDDPSPVKLNLSAGTYRTEEGKPLVLDVVRRAEQQLANDLSRDKEYLPLNGLPEFNKLSTKLILGDDSPAVKENRVVTIQCLSGTGSLRVGAEFLATHNKERVIFVPDPTWGNHPRIFALAGLSVEYFRYYDPKSRGLDFNGMLEDLGAAPPGAIVVLQACGHNPTGVDPTFEQWEQIRRLVRSKSLLPFFDSAYQGFASGSLDSDAQAVRMFVADGGECLIAQSYAKNMGLYGERIGALTIVCTSEDVAKKVEDQVLLVVRPMYLTPPIHGASIVATILKNSDMYNDWTIEMKRMADRIISMRQQLYEAIQARGTPGDWSHIIKHIGMFTFTGLSEEQVHLIAKEYHIYMTYDGRISMASLSSKTVPQLADAIHAVVTRIP</sequence>
<evidence type="ECO:0000256" key="27">
    <source>
        <dbReference type="PIRSR" id="PIRSR600269-50"/>
    </source>
</evidence>
<dbReference type="GO" id="GO:0030170">
    <property type="term" value="F:pyridoxal phosphate binding"/>
    <property type="evidence" value="ECO:0007669"/>
    <property type="project" value="InterPro"/>
</dbReference>
<dbReference type="Pfam" id="PF00155">
    <property type="entry name" value="Aminotran_1_2"/>
    <property type="match status" value="1"/>
</dbReference>
<dbReference type="GO" id="GO:0009308">
    <property type="term" value="P:amine metabolic process"/>
    <property type="evidence" value="ECO:0007669"/>
    <property type="project" value="UniProtKB-UniRule"/>
</dbReference>
<dbReference type="PRINTS" id="PR00799">
    <property type="entry name" value="TRANSAMINASE"/>
</dbReference>
<comment type="catalytic activity">
    <reaction evidence="26">
        <text>a primary methyl amine + O2 + H2O = an aldehyde + H2O2 + NH4(+)</text>
        <dbReference type="Rhea" id="RHEA:16153"/>
        <dbReference type="ChEBI" id="CHEBI:15377"/>
        <dbReference type="ChEBI" id="CHEBI:15379"/>
        <dbReference type="ChEBI" id="CHEBI:16240"/>
        <dbReference type="ChEBI" id="CHEBI:17478"/>
        <dbReference type="ChEBI" id="CHEBI:28938"/>
        <dbReference type="ChEBI" id="CHEBI:228804"/>
        <dbReference type="EC" id="1.4.3.21"/>
    </reaction>
    <physiologicalReaction direction="left-to-right" evidence="26">
        <dbReference type="Rhea" id="RHEA:16154"/>
    </physiologicalReaction>
</comment>
<keyword evidence="22" id="KW-1015">Disulfide bond</keyword>
<dbReference type="InterPro" id="IPR018247">
    <property type="entry name" value="EF_Hand_1_Ca_BS"/>
</dbReference>
<dbReference type="EMBL" id="LR999452">
    <property type="protein sequence ID" value="CAE5962381.1"/>
    <property type="molecule type" value="Genomic_DNA"/>
</dbReference>
<evidence type="ECO:0000256" key="8">
    <source>
        <dbReference type="ARBA" id="ARBA00007983"/>
    </source>
</evidence>
<keyword evidence="13 29" id="KW-0808">Transferase</keyword>
<evidence type="ECO:0000256" key="25">
    <source>
        <dbReference type="ARBA" id="ARBA00049185"/>
    </source>
</evidence>
<keyword evidence="12 29" id="KW-0032">Aminotransferase</keyword>
<dbReference type="InterPro" id="IPR004838">
    <property type="entry name" value="NHTrfase_class1_PyrdxlP-BS"/>
</dbReference>
<comment type="pathway">
    <text evidence="24">Amine and polyamine degradation; putrescine degradation.</text>
</comment>
<dbReference type="Gene3D" id="3.40.640.10">
    <property type="entry name" value="Type I PLP-dependent aspartate aminotransferase-like (Major domain)"/>
    <property type="match status" value="1"/>
</dbReference>
<dbReference type="Pfam" id="PF02727">
    <property type="entry name" value="Cu_amine_oxidN2"/>
    <property type="match status" value="1"/>
</dbReference>